<dbReference type="Gene3D" id="2.40.30.110">
    <property type="entry name" value="Aminomethyltransferase beta-barrel domains"/>
    <property type="match status" value="1"/>
</dbReference>
<dbReference type="GO" id="GO:0019464">
    <property type="term" value="P:glycine decarboxylation via glycine cleavage system"/>
    <property type="evidence" value="ECO:0007669"/>
    <property type="project" value="UniProtKB-UniRule"/>
</dbReference>
<dbReference type="InterPro" id="IPR029043">
    <property type="entry name" value="GcvT/YgfZ_C"/>
</dbReference>
<evidence type="ECO:0000256" key="2">
    <source>
        <dbReference type="ARBA" id="ARBA00012616"/>
    </source>
</evidence>
<evidence type="ECO:0000256" key="6">
    <source>
        <dbReference type="ARBA" id="ARBA00047665"/>
    </source>
</evidence>
<accession>Q0A5H1</accession>
<keyword evidence="4 7" id="KW-0808">Transferase</keyword>
<dbReference type="InterPro" id="IPR013977">
    <property type="entry name" value="GcvT_C"/>
</dbReference>
<dbReference type="NCBIfam" id="TIGR00528">
    <property type="entry name" value="gcvT"/>
    <property type="match status" value="1"/>
</dbReference>
<dbReference type="InterPro" id="IPR028896">
    <property type="entry name" value="GcvT/YgfZ/DmdA"/>
</dbReference>
<evidence type="ECO:0000259" key="10">
    <source>
        <dbReference type="Pfam" id="PF08669"/>
    </source>
</evidence>
<dbReference type="NCBIfam" id="NF001567">
    <property type="entry name" value="PRK00389.1"/>
    <property type="match status" value="1"/>
</dbReference>
<dbReference type="OrthoDB" id="9774591at2"/>
<dbReference type="GO" id="GO:0008483">
    <property type="term" value="F:transaminase activity"/>
    <property type="evidence" value="ECO:0007669"/>
    <property type="project" value="UniProtKB-KW"/>
</dbReference>
<dbReference type="PIRSF" id="PIRSF006487">
    <property type="entry name" value="GcvT"/>
    <property type="match status" value="1"/>
</dbReference>
<keyword evidence="3 7" id="KW-0032">Aminotransferase</keyword>
<gene>
    <name evidence="7" type="primary">gcvT</name>
    <name evidence="11" type="ordered locus">Mlg_2576</name>
</gene>
<dbReference type="InterPro" id="IPR006222">
    <property type="entry name" value="GCVT_N"/>
</dbReference>
<evidence type="ECO:0000313" key="12">
    <source>
        <dbReference type="Proteomes" id="UP000001962"/>
    </source>
</evidence>
<dbReference type="Pfam" id="PF08669">
    <property type="entry name" value="GCV_T_C"/>
    <property type="match status" value="1"/>
</dbReference>
<proteinExistence type="inferred from homology"/>
<reference evidence="12" key="1">
    <citation type="submission" date="2006-08" db="EMBL/GenBank/DDBJ databases">
        <title>Complete sequence of Alkalilimnicola ehrilichei MLHE-1.</title>
        <authorList>
            <person name="Copeland A."/>
            <person name="Lucas S."/>
            <person name="Lapidus A."/>
            <person name="Barry K."/>
            <person name="Detter J.C."/>
            <person name="Glavina del Rio T."/>
            <person name="Hammon N."/>
            <person name="Israni S."/>
            <person name="Dalin E."/>
            <person name="Tice H."/>
            <person name="Pitluck S."/>
            <person name="Sims D."/>
            <person name="Brettin T."/>
            <person name="Bruce D."/>
            <person name="Han C."/>
            <person name="Tapia R."/>
            <person name="Gilna P."/>
            <person name="Schmutz J."/>
            <person name="Larimer F."/>
            <person name="Land M."/>
            <person name="Hauser L."/>
            <person name="Kyrpides N."/>
            <person name="Mikhailova N."/>
            <person name="Oremland R.S."/>
            <person name="Hoeft S.E."/>
            <person name="Switzer-Blum J."/>
            <person name="Kulp T."/>
            <person name="King G."/>
            <person name="Tabita R."/>
            <person name="Witte B."/>
            <person name="Santini J.M."/>
            <person name="Basu P."/>
            <person name="Hollibaugh J.T."/>
            <person name="Xie G."/>
            <person name="Stolz J.F."/>
            <person name="Richardson P."/>
        </authorList>
    </citation>
    <scope>NUCLEOTIDE SEQUENCE [LARGE SCALE GENOMIC DNA]</scope>
    <source>
        <strain evidence="12">ATCC BAA-1101 / DSM 17681 / MLHE-1</strain>
    </source>
</reference>
<keyword evidence="12" id="KW-1185">Reference proteome</keyword>
<dbReference type="GO" id="GO:0005960">
    <property type="term" value="C:glycine cleavage complex"/>
    <property type="evidence" value="ECO:0007669"/>
    <property type="project" value="InterPro"/>
</dbReference>
<dbReference type="AlphaFoldDB" id="Q0A5H1"/>
<dbReference type="EC" id="2.1.2.10" evidence="2 7"/>
<comment type="function">
    <text evidence="7">The glycine cleavage system catalyzes the degradation of glycine.</text>
</comment>
<evidence type="ECO:0000256" key="8">
    <source>
        <dbReference type="PIRSR" id="PIRSR006487-1"/>
    </source>
</evidence>
<evidence type="ECO:0000259" key="9">
    <source>
        <dbReference type="Pfam" id="PF01571"/>
    </source>
</evidence>
<dbReference type="GO" id="GO:0005829">
    <property type="term" value="C:cytosol"/>
    <property type="evidence" value="ECO:0007669"/>
    <property type="project" value="TreeGrafter"/>
</dbReference>
<dbReference type="KEGG" id="aeh:Mlg_2576"/>
<dbReference type="InterPro" id="IPR006223">
    <property type="entry name" value="GcvT"/>
</dbReference>
<sequence length="364" mass="39490">MQRTPLYRRHQEAGARLVEFAGWQMPLDYGSALAEHRAVREDCGLFDVSHMAITDLEGQGARDALRLILAADVARLDEAAPGKALYGCLLNEAGGIIDDLIVFRRGAERYRIVSNAATRGSVQRWLERLTAAFGLQPEARTDLAMIALQGPAAPSLIEQLPEAAAAVGLGAFEALDGERIFVSRTGYTGEDGFELILPGPRASQTWDHLVAAGARPCGLAARDSLRLEAGLNLNGQDMTPETTPLECGLGWTVHWTPEDRDFIGRHPLEAQRREGAPWCRQGLVLRERGVPRHGHAVLDAADRVIGEVTSGGWSPVLQRGIALARVPNGTGGPLRVRVRDRALSAEPVRPPFVRNGKPRVDVPD</sequence>
<dbReference type="GO" id="GO:0004047">
    <property type="term" value="F:aminomethyltransferase activity"/>
    <property type="evidence" value="ECO:0007669"/>
    <property type="project" value="UniProtKB-UniRule"/>
</dbReference>
<dbReference type="HAMAP" id="MF_00259">
    <property type="entry name" value="GcvT"/>
    <property type="match status" value="1"/>
</dbReference>
<name>Q0A5H1_ALKEH</name>
<feature type="domain" description="Aminomethyltransferase C-terminal" evidence="10">
    <location>
        <begin position="282"/>
        <end position="353"/>
    </location>
</feature>
<dbReference type="FunFam" id="4.10.1250.10:FF:000001">
    <property type="entry name" value="Aminomethyltransferase"/>
    <property type="match status" value="1"/>
</dbReference>
<protein>
    <recommendedName>
        <fullName evidence="2 7">Aminomethyltransferase</fullName>
        <ecNumber evidence="2 7">2.1.2.10</ecNumber>
    </recommendedName>
    <alternativeName>
        <fullName evidence="5 7">Glycine cleavage system T protein</fullName>
    </alternativeName>
</protein>
<dbReference type="Gene3D" id="3.30.70.1400">
    <property type="entry name" value="Aminomethyltransferase beta-barrel domains"/>
    <property type="match status" value="1"/>
</dbReference>
<organism evidence="11 12">
    <name type="scientific">Alkalilimnicola ehrlichii (strain ATCC BAA-1101 / DSM 17681 / MLHE-1)</name>
    <dbReference type="NCBI Taxonomy" id="187272"/>
    <lineage>
        <taxon>Bacteria</taxon>
        <taxon>Pseudomonadati</taxon>
        <taxon>Pseudomonadota</taxon>
        <taxon>Gammaproteobacteria</taxon>
        <taxon>Chromatiales</taxon>
        <taxon>Ectothiorhodospiraceae</taxon>
        <taxon>Alkalilimnicola</taxon>
    </lineage>
</organism>
<dbReference type="SUPFAM" id="SSF103025">
    <property type="entry name" value="Folate-binding domain"/>
    <property type="match status" value="1"/>
</dbReference>
<dbReference type="InterPro" id="IPR022903">
    <property type="entry name" value="GcvT_bac"/>
</dbReference>
<evidence type="ECO:0000256" key="5">
    <source>
        <dbReference type="ARBA" id="ARBA00031395"/>
    </source>
</evidence>
<feature type="binding site" evidence="8">
    <location>
        <position position="194"/>
    </location>
    <ligand>
        <name>substrate</name>
    </ligand>
</feature>
<dbReference type="HOGENOM" id="CLU_007884_10_2_6"/>
<dbReference type="InterPro" id="IPR027266">
    <property type="entry name" value="TrmE/GcvT-like"/>
</dbReference>
<feature type="domain" description="GCVT N-terminal" evidence="9">
    <location>
        <begin position="6"/>
        <end position="255"/>
    </location>
</feature>
<dbReference type="PANTHER" id="PTHR43757">
    <property type="entry name" value="AMINOMETHYLTRANSFERASE"/>
    <property type="match status" value="1"/>
</dbReference>
<dbReference type="eggNOG" id="COG0404">
    <property type="taxonomic scope" value="Bacteria"/>
</dbReference>
<dbReference type="PANTHER" id="PTHR43757:SF2">
    <property type="entry name" value="AMINOMETHYLTRANSFERASE, MITOCHONDRIAL"/>
    <property type="match status" value="1"/>
</dbReference>
<evidence type="ECO:0000256" key="3">
    <source>
        <dbReference type="ARBA" id="ARBA00022576"/>
    </source>
</evidence>
<dbReference type="Pfam" id="PF01571">
    <property type="entry name" value="GCV_T"/>
    <property type="match status" value="1"/>
</dbReference>
<dbReference type="Gene3D" id="4.10.1250.10">
    <property type="entry name" value="Aminomethyltransferase fragment"/>
    <property type="match status" value="1"/>
</dbReference>
<comment type="similarity">
    <text evidence="1 7">Belongs to the GcvT family.</text>
</comment>
<evidence type="ECO:0000256" key="4">
    <source>
        <dbReference type="ARBA" id="ARBA00022679"/>
    </source>
</evidence>
<comment type="catalytic activity">
    <reaction evidence="6 7">
        <text>N(6)-[(R)-S(8)-aminomethyldihydrolipoyl]-L-lysyl-[protein] + (6S)-5,6,7,8-tetrahydrofolate = N(6)-[(R)-dihydrolipoyl]-L-lysyl-[protein] + (6R)-5,10-methylene-5,6,7,8-tetrahydrofolate + NH4(+)</text>
        <dbReference type="Rhea" id="RHEA:16945"/>
        <dbReference type="Rhea" id="RHEA-COMP:10475"/>
        <dbReference type="Rhea" id="RHEA-COMP:10492"/>
        <dbReference type="ChEBI" id="CHEBI:15636"/>
        <dbReference type="ChEBI" id="CHEBI:28938"/>
        <dbReference type="ChEBI" id="CHEBI:57453"/>
        <dbReference type="ChEBI" id="CHEBI:83100"/>
        <dbReference type="ChEBI" id="CHEBI:83143"/>
        <dbReference type="EC" id="2.1.2.10"/>
    </reaction>
</comment>
<dbReference type="EMBL" id="CP000453">
    <property type="protein sequence ID" value="ABI57916.1"/>
    <property type="molecule type" value="Genomic_DNA"/>
</dbReference>
<evidence type="ECO:0000313" key="11">
    <source>
        <dbReference type="EMBL" id="ABI57916.1"/>
    </source>
</evidence>
<evidence type="ECO:0000256" key="7">
    <source>
        <dbReference type="HAMAP-Rule" id="MF_00259"/>
    </source>
</evidence>
<dbReference type="Proteomes" id="UP000001962">
    <property type="component" value="Chromosome"/>
</dbReference>
<evidence type="ECO:0000256" key="1">
    <source>
        <dbReference type="ARBA" id="ARBA00008609"/>
    </source>
</evidence>
<dbReference type="Gene3D" id="3.30.1360.120">
    <property type="entry name" value="Probable tRNA modification gtpase trme, domain 1"/>
    <property type="match status" value="1"/>
</dbReference>
<dbReference type="RefSeq" id="WP_011630309.1">
    <property type="nucleotide sequence ID" value="NC_008340.1"/>
</dbReference>
<comment type="subunit">
    <text evidence="7">The glycine cleavage system is composed of four proteins: P, T, L and H.</text>
</comment>
<dbReference type="SUPFAM" id="SSF101790">
    <property type="entry name" value="Aminomethyltransferase beta-barrel domain"/>
    <property type="match status" value="1"/>
</dbReference>